<evidence type="ECO:0000313" key="2">
    <source>
        <dbReference type="Proteomes" id="UP000054007"/>
    </source>
</evidence>
<dbReference type="OrthoDB" id="420564at2759"/>
<dbReference type="AlphaFoldDB" id="A0A0D7B4Z8"/>
<gene>
    <name evidence="1" type="ORF">CYLTODRAFT_358151</name>
</gene>
<dbReference type="Proteomes" id="UP000054007">
    <property type="component" value="Unassembled WGS sequence"/>
</dbReference>
<keyword evidence="2" id="KW-1185">Reference proteome</keyword>
<name>A0A0D7B4Z8_9AGAR</name>
<sequence length="369" mass="40892">MYTDVLQQVTPDIIPPRPSTALGEPHISIENFKTIGSYSWQRTASKPTILVPGAPRIWTEPSLPLQVPADVNNPTIDKREYRLAKMYLLPIMLAVPQTFEWPSVDILTDRWALRRLLGWAGGGGREDFRIDIDLAGADTLILSPPIGTPIRMDPRSVGVGFEHATTTAPPGEENSVPGQYHRVAAYDMGGLHCVVRFEVDASLQATEPNSGHSASRTLEILKTPLLDAFYDDIACITPAEDLIELKTKSLRQDGGGHLGPWGPRYEQMFLGQIPALYLGIHQGGIFHDISKYSKEELAMAHEEQSQPGLRKMVDALVDVRGLVKRRVLEGHGTTFSLICVQKELKLYKRRGEGVLPDEFLAYFSVGVFT</sequence>
<dbReference type="STRING" id="1314674.A0A0D7B4Z8"/>
<evidence type="ECO:0008006" key="3">
    <source>
        <dbReference type="Google" id="ProtNLM"/>
    </source>
</evidence>
<reference evidence="1 2" key="1">
    <citation type="journal article" date="2015" name="Fungal Genet. Biol.">
        <title>Evolution of novel wood decay mechanisms in Agaricales revealed by the genome sequences of Fistulina hepatica and Cylindrobasidium torrendii.</title>
        <authorList>
            <person name="Floudas D."/>
            <person name="Held B.W."/>
            <person name="Riley R."/>
            <person name="Nagy L.G."/>
            <person name="Koehler G."/>
            <person name="Ransdell A.S."/>
            <person name="Younus H."/>
            <person name="Chow J."/>
            <person name="Chiniquy J."/>
            <person name="Lipzen A."/>
            <person name="Tritt A."/>
            <person name="Sun H."/>
            <person name="Haridas S."/>
            <person name="LaButti K."/>
            <person name="Ohm R.A."/>
            <person name="Kues U."/>
            <person name="Blanchette R.A."/>
            <person name="Grigoriev I.V."/>
            <person name="Minto R.E."/>
            <person name="Hibbett D.S."/>
        </authorList>
    </citation>
    <scope>NUCLEOTIDE SEQUENCE [LARGE SCALE GENOMIC DNA]</scope>
    <source>
        <strain evidence="1 2">FP15055 ss-10</strain>
    </source>
</reference>
<organism evidence="1 2">
    <name type="scientific">Cylindrobasidium torrendii FP15055 ss-10</name>
    <dbReference type="NCBI Taxonomy" id="1314674"/>
    <lineage>
        <taxon>Eukaryota</taxon>
        <taxon>Fungi</taxon>
        <taxon>Dikarya</taxon>
        <taxon>Basidiomycota</taxon>
        <taxon>Agaricomycotina</taxon>
        <taxon>Agaricomycetes</taxon>
        <taxon>Agaricomycetidae</taxon>
        <taxon>Agaricales</taxon>
        <taxon>Marasmiineae</taxon>
        <taxon>Physalacriaceae</taxon>
        <taxon>Cylindrobasidium</taxon>
    </lineage>
</organism>
<dbReference type="EMBL" id="KN880627">
    <property type="protein sequence ID" value="KIY64601.1"/>
    <property type="molecule type" value="Genomic_DNA"/>
</dbReference>
<evidence type="ECO:0000313" key="1">
    <source>
        <dbReference type="EMBL" id="KIY64601.1"/>
    </source>
</evidence>
<dbReference type="PANTHER" id="PTHR35179">
    <property type="entry name" value="PROTEIN CBG02620"/>
    <property type="match status" value="1"/>
</dbReference>
<protein>
    <recommendedName>
        <fullName evidence="3">Geranylgeranyl pyrophosphate synthetase</fullName>
    </recommendedName>
</protein>
<dbReference type="PANTHER" id="PTHR35179:SF2">
    <property type="entry name" value="START DOMAIN-CONTAINING PROTEIN"/>
    <property type="match status" value="1"/>
</dbReference>
<accession>A0A0D7B4Z8</accession>
<proteinExistence type="predicted"/>